<dbReference type="EMBL" id="JAYFSI010000002">
    <property type="protein sequence ID" value="MEA5360352.1"/>
    <property type="molecule type" value="Genomic_DNA"/>
</dbReference>
<evidence type="ECO:0000259" key="1">
    <source>
        <dbReference type="Pfam" id="PF18678"/>
    </source>
</evidence>
<keyword evidence="3" id="KW-1185">Reference proteome</keyword>
<dbReference type="Proteomes" id="UP001304298">
    <property type="component" value="Unassembled WGS sequence"/>
</dbReference>
<gene>
    <name evidence="2" type="ORF">VA596_12465</name>
</gene>
<organism evidence="2 3">
    <name type="scientific">Amycolatopsis heterodermiae</name>
    <dbReference type="NCBI Taxonomy" id="3110235"/>
    <lineage>
        <taxon>Bacteria</taxon>
        <taxon>Bacillati</taxon>
        <taxon>Actinomycetota</taxon>
        <taxon>Actinomycetes</taxon>
        <taxon>Pseudonocardiales</taxon>
        <taxon>Pseudonocardiaceae</taxon>
        <taxon>Amycolatopsis</taxon>
    </lineage>
</organism>
<dbReference type="InterPro" id="IPR041013">
    <property type="entry name" value="AOC-like"/>
</dbReference>
<reference evidence="2 3" key="1">
    <citation type="submission" date="2023-12" db="EMBL/GenBank/DDBJ databases">
        <title>Amycolatopsis sp. V23-08.</title>
        <authorList>
            <person name="Somphong A."/>
        </authorList>
    </citation>
    <scope>NUCLEOTIDE SEQUENCE [LARGE SCALE GENOMIC DNA]</scope>
    <source>
        <strain evidence="2 3">V23-08</strain>
    </source>
</reference>
<proteinExistence type="predicted"/>
<name>A0ABU5R2D6_9PSEU</name>
<evidence type="ECO:0000313" key="3">
    <source>
        <dbReference type="Proteomes" id="UP001304298"/>
    </source>
</evidence>
<comment type="caution">
    <text evidence="2">The sequence shown here is derived from an EMBL/GenBank/DDBJ whole genome shotgun (WGS) entry which is preliminary data.</text>
</comment>
<accession>A0ABU5R2D6</accession>
<dbReference type="Pfam" id="PF18678">
    <property type="entry name" value="AOC_like"/>
    <property type="match status" value="1"/>
</dbReference>
<dbReference type="RefSeq" id="WP_323326416.1">
    <property type="nucleotide sequence ID" value="NZ_JAYFSI010000002.1"/>
</dbReference>
<sequence>MSLADPVPAFTEAVSGAVPVPEPGDAADSLVLEDLTEDVDLRYHAVVPPGPGLGDHNTYDSTFSDAEGTVLGTLEGAGWKVLVRESDGHLMSFYTERAVFPDGEIRTTGWVDVQAILEGKWQSLYAVGISGRYLGLVGTRDLKGEIPRKRFRANFKLYRQG</sequence>
<evidence type="ECO:0000313" key="2">
    <source>
        <dbReference type="EMBL" id="MEA5360352.1"/>
    </source>
</evidence>
<feature type="domain" description="Allene oxide cyclase barrel-like" evidence="1">
    <location>
        <begin position="46"/>
        <end position="157"/>
    </location>
</feature>
<protein>
    <recommendedName>
        <fullName evidence="1">Allene oxide cyclase barrel-like domain-containing protein</fullName>
    </recommendedName>
</protein>